<evidence type="ECO:0000256" key="10">
    <source>
        <dbReference type="SAM" id="Phobius"/>
    </source>
</evidence>
<dbReference type="Pfam" id="PF03023">
    <property type="entry name" value="MurJ"/>
    <property type="match status" value="1"/>
</dbReference>
<feature type="transmembrane region" description="Helical" evidence="10">
    <location>
        <begin position="117"/>
        <end position="138"/>
    </location>
</feature>
<dbReference type="PANTHER" id="PTHR47019:SF1">
    <property type="entry name" value="LIPID II FLIPPASE MURJ"/>
    <property type="match status" value="1"/>
</dbReference>
<feature type="transmembrane region" description="Helical" evidence="10">
    <location>
        <begin position="182"/>
        <end position="202"/>
    </location>
</feature>
<evidence type="ECO:0008006" key="13">
    <source>
        <dbReference type="Google" id="ProtNLM"/>
    </source>
</evidence>
<name>A0ABQ3D539_9RHOB</name>
<feature type="transmembrane region" description="Helical" evidence="10">
    <location>
        <begin position="306"/>
        <end position="331"/>
    </location>
</feature>
<comment type="function">
    <text evidence="8">Involved in peptidoglycan biosynthesis. Transports lipid-linked peptidoglycan precursors from the inner to the outer leaflet of the cytoplasmic membrane.</text>
</comment>
<evidence type="ECO:0000256" key="4">
    <source>
        <dbReference type="ARBA" id="ARBA00022960"/>
    </source>
</evidence>
<comment type="caution">
    <text evidence="11">The sequence shown here is derived from an EMBL/GenBank/DDBJ whole genome shotgun (WGS) entry which is preliminary data.</text>
</comment>
<evidence type="ECO:0000256" key="9">
    <source>
        <dbReference type="ARBA" id="ARBA00061532"/>
    </source>
</evidence>
<dbReference type="PANTHER" id="PTHR47019">
    <property type="entry name" value="LIPID II FLIPPASE MURJ"/>
    <property type="match status" value="1"/>
</dbReference>
<dbReference type="EMBL" id="BMZF01000008">
    <property type="protein sequence ID" value="GHA58321.1"/>
    <property type="molecule type" value="Genomic_DNA"/>
</dbReference>
<dbReference type="RefSeq" id="WP_189641060.1">
    <property type="nucleotide sequence ID" value="NZ_BMZF01000008.1"/>
</dbReference>
<evidence type="ECO:0000256" key="6">
    <source>
        <dbReference type="ARBA" id="ARBA00022989"/>
    </source>
</evidence>
<feature type="transmembrane region" description="Helical" evidence="10">
    <location>
        <begin position="82"/>
        <end position="105"/>
    </location>
</feature>
<accession>A0ABQ3D539</accession>
<evidence type="ECO:0000313" key="11">
    <source>
        <dbReference type="EMBL" id="GHA58321.1"/>
    </source>
</evidence>
<gene>
    <name evidence="11" type="ORF">GCM10008927_24890</name>
</gene>
<keyword evidence="3 10" id="KW-0812">Transmembrane</keyword>
<comment type="subcellular location">
    <subcellularLocation>
        <location evidence="1">Cell membrane</location>
        <topology evidence="1">Multi-pass membrane protein</topology>
    </subcellularLocation>
</comment>
<comment type="similarity">
    <text evidence="9">Belongs to the MurJ/MviN family.</text>
</comment>
<sequence length="435" mass="46184">MLRRFSVYVIPALVALGLFSGLLREILLAYIFGTSRELEIFRVAFGLPSILSDSLAVSFVSILIPVLVMGEKSHPAHALRQILWATGVIALGVFVIGLITMPLQARLLAPGIIGGEQVALINAGYLCWGMFLMVILSLPLRAAMSVRGKIWPGASAQLMRSGGFVIVLAIFVFFISQRDVTATAISALAAGLSVLLVHIFAIGKTGRRRVMLALSAGPNWDHLRPLLLPLGLVFLTQILLSGGRLMDRAVASNMEIGTLAVIEYSYALVMAAAAVLGTSTNLILAPRLARSLRDTGRVTAQHKRTIILVTGFATLAGICLSLLATPIVSIVYENGTFQASDALRTASVFRLHALSLGPIVLALILTQVLLISGGQRLTFVISGIKLAIKAGVLYILITSGYGLGGIAISLAITELVMAVILAMALKWRSAAKVNS</sequence>
<keyword evidence="6 10" id="KW-1133">Transmembrane helix</keyword>
<dbReference type="PRINTS" id="PR01806">
    <property type="entry name" value="VIRFACTRMVIN"/>
</dbReference>
<reference evidence="12" key="1">
    <citation type="journal article" date="2019" name="Int. J. Syst. Evol. Microbiol.">
        <title>The Global Catalogue of Microorganisms (GCM) 10K type strain sequencing project: providing services to taxonomists for standard genome sequencing and annotation.</title>
        <authorList>
            <consortium name="The Broad Institute Genomics Platform"/>
            <consortium name="The Broad Institute Genome Sequencing Center for Infectious Disease"/>
            <person name="Wu L."/>
            <person name="Ma J."/>
        </authorList>
    </citation>
    <scope>NUCLEOTIDE SEQUENCE [LARGE SCALE GENOMIC DNA]</scope>
    <source>
        <strain evidence="12">KCTC 32465</strain>
    </source>
</reference>
<evidence type="ECO:0000256" key="1">
    <source>
        <dbReference type="ARBA" id="ARBA00004651"/>
    </source>
</evidence>
<feature type="transmembrane region" description="Helical" evidence="10">
    <location>
        <begin position="158"/>
        <end position="176"/>
    </location>
</feature>
<evidence type="ECO:0000256" key="3">
    <source>
        <dbReference type="ARBA" id="ARBA00022692"/>
    </source>
</evidence>
<evidence type="ECO:0000256" key="7">
    <source>
        <dbReference type="ARBA" id="ARBA00023136"/>
    </source>
</evidence>
<dbReference type="InterPro" id="IPR051050">
    <property type="entry name" value="Lipid_II_flippase_MurJ/MviN"/>
</dbReference>
<proteinExistence type="inferred from homology"/>
<feature type="transmembrane region" description="Helical" evidence="10">
    <location>
        <begin position="7"/>
        <end position="33"/>
    </location>
</feature>
<keyword evidence="5" id="KW-0573">Peptidoglycan synthesis</keyword>
<protein>
    <recommendedName>
        <fullName evidence="13">Virulence factor MviN</fullName>
    </recommendedName>
</protein>
<evidence type="ECO:0000256" key="8">
    <source>
        <dbReference type="ARBA" id="ARBA00060041"/>
    </source>
</evidence>
<dbReference type="Proteomes" id="UP000634455">
    <property type="component" value="Unassembled WGS sequence"/>
</dbReference>
<keyword evidence="7 10" id="KW-0472">Membrane</keyword>
<keyword evidence="4" id="KW-0133">Cell shape</keyword>
<dbReference type="InterPro" id="IPR004268">
    <property type="entry name" value="MurJ"/>
</dbReference>
<feature type="transmembrane region" description="Helical" evidence="10">
    <location>
        <begin position="45"/>
        <end position="70"/>
    </location>
</feature>
<feature type="transmembrane region" description="Helical" evidence="10">
    <location>
        <begin position="223"/>
        <end position="244"/>
    </location>
</feature>
<organism evidence="11 12">
    <name type="scientific">Paramylibacter ulvae</name>
    <dbReference type="NCBI Taxonomy" id="1651968"/>
    <lineage>
        <taxon>Bacteria</taxon>
        <taxon>Pseudomonadati</taxon>
        <taxon>Pseudomonadota</taxon>
        <taxon>Alphaproteobacteria</taxon>
        <taxon>Rhodobacterales</taxon>
        <taxon>Paracoccaceae</taxon>
        <taxon>Paramylibacter</taxon>
    </lineage>
</organism>
<keyword evidence="12" id="KW-1185">Reference proteome</keyword>
<evidence type="ECO:0000256" key="2">
    <source>
        <dbReference type="ARBA" id="ARBA00022475"/>
    </source>
</evidence>
<evidence type="ECO:0000313" key="12">
    <source>
        <dbReference type="Proteomes" id="UP000634455"/>
    </source>
</evidence>
<feature type="transmembrane region" description="Helical" evidence="10">
    <location>
        <begin position="403"/>
        <end position="425"/>
    </location>
</feature>
<feature type="transmembrane region" description="Helical" evidence="10">
    <location>
        <begin position="351"/>
        <end position="370"/>
    </location>
</feature>
<feature type="transmembrane region" description="Helical" evidence="10">
    <location>
        <begin position="264"/>
        <end position="285"/>
    </location>
</feature>
<feature type="transmembrane region" description="Helical" evidence="10">
    <location>
        <begin position="377"/>
        <end position="397"/>
    </location>
</feature>
<evidence type="ECO:0000256" key="5">
    <source>
        <dbReference type="ARBA" id="ARBA00022984"/>
    </source>
</evidence>
<keyword evidence="2" id="KW-1003">Cell membrane</keyword>